<feature type="compositionally biased region" description="Polar residues" evidence="1">
    <location>
        <begin position="158"/>
        <end position="169"/>
    </location>
</feature>
<evidence type="ECO:0000256" key="1">
    <source>
        <dbReference type="SAM" id="MobiDB-lite"/>
    </source>
</evidence>
<feature type="region of interest" description="Disordered" evidence="1">
    <location>
        <begin position="42"/>
        <end position="64"/>
    </location>
</feature>
<dbReference type="Proteomes" id="UP001472677">
    <property type="component" value="Unassembled WGS sequence"/>
</dbReference>
<reference evidence="2 3" key="1">
    <citation type="journal article" date="2024" name="G3 (Bethesda)">
        <title>Genome assembly of Hibiscus sabdariffa L. provides insights into metabolisms of medicinal natural products.</title>
        <authorList>
            <person name="Kim T."/>
        </authorList>
    </citation>
    <scope>NUCLEOTIDE SEQUENCE [LARGE SCALE GENOMIC DNA]</scope>
    <source>
        <strain evidence="2">TK-2024</strain>
        <tissue evidence="2">Old leaves</tissue>
    </source>
</reference>
<evidence type="ECO:0000313" key="3">
    <source>
        <dbReference type="Proteomes" id="UP001472677"/>
    </source>
</evidence>
<gene>
    <name evidence="2" type="ORF">V6N12_047386</name>
</gene>
<protein>
    <recommendedName>
        <fullName evidence="4">Protein TSSC4</fullName>
    </recommendedName>
</protein>
<sequence length="198" mass="21907">MTLQNDPPDLDYERDKRFSKTKEADFLVQNKALYEDNDHLSQIQDYDNVPNSKDQDGSRKQRVQHAVVGLSIENMSSEMASNSIAASSQDDGLSDLHDLESSLVSFPIKPLQALKGCSDIDEDEGVNGPDWKGVMPLESDTRSSRPMDQDAGRHDGENSGQSDSFTSQVVPELRKYLSGSIIHDNAFSPNKITGDVDM</sequence>
<comment type="caution">
    <text evidence="2">The sequence shown here is derived from an EMBL/GenBank/DDBJ whole genome shotgun (WGS) entry which is preliminary data.</text>
</comment>
<name>A0ABR2DAQ5_9ROSI</name>
<evidence type="ECO:0000313" key="2">
    <source>
        <dbReference type="EMBL" id="KAK8533984.1"/>
    </source>
</evidence>
<accession>A0ABR2DAQ5</accession>
<dbReference type="EMBL" id="JBBPBM010000032">
    <property type="protein sequence ID" value="KAK8533984.1"/>
    <property type="molecule type" value="Genomic_DNA"/>
</dbReference>
<evidence type="ECO:0008006" key="4">
    <source>
        <dbReference type="Google" id="ProtNLM"/>
    </source>
</evidence>
<organism evidence="2 3">
    <name type="scientific">Hibiscus sabdariffa</name>
    <name type="common">roselle</name>
    <dbReference type="NCBI Taxonomy" id="183260"/>
    <lineage>
        <taxon>Eukaryota</taxon>
        <taxon>Viridiplantae</taxon>
        <taxon>Streptophyta</taxon>
        <taxon>Embryophyta</taxon>
        <taxon>Tracheophyta</taxon>
        <taxon>Spermatophyta</taxon>
        <taxon>Magnoliopsida</taxon>
        <taxon>eudicotyledons</taxon>
        <taxon>Gunneridae</taxon>
        <taxon>Pentapetalae</taxon>
        <taxon>rosids</taxon>
        <taxon>malvids</taxon>
        <taxon>Malvales</taxon>
        <taxon>Malvaceae</taxon>
        <taxon>Malvoideae</taxon>
        <taxon>Hibiscus</taxon>
    </lineage>
</organism>
<proteinExistence type="predicted"/>
<keyword evidence="3" id="KW-1185">Reference proteome</keyword>
<feature type="region of interest" description="Disordered" evidence="1">
    <location>
        <begin position="119"/>
        <end position="169"/>
    </location>
</feature>
<feature type="compositionally biased region" description="Polar residues" evidence="1">
    <location>
        <begin position="42"/>
        <end position="52"/>
    </location>
</feature>
<feature type="compositionally biased region" description="Basic and acidic residues" evidence="1">
    <location>
        <begin position="139"/>
        <end position="157"/>
    </location>
</feature>